<evidence type="ECO:0000313" key="11">
    <source>
        <dbReference type="Proteomes" id="UP001500909"/>
    </source>
</evidence>
<dbReference type="InterPro" id="IPR001206">
    <property type="entry name" value="Diacylglycerol_kinase_cat_dom"/>
</dbReference>
<dbReference type="Gene3D" id="3.40.50.10330">
    <property type="entry name" value="Probable inorganic polyphosphate/atp-NAD kinase, domain 1"/>
    <property type="match status" value="1"/>
</dbReference>
<dbReference type="InterPro" id="IPR016064">
    <property type="entry name" value="NAD/diacylglycerol_kinase_sf"/>
</dbReference>
<dbReference type="Proteomes" id="UP001500909">
    <property type="component" value="Unassembled WGS sequence"/>
</dbReference>
<keyword evidence="6" id="KW-0067">ATP-binding</keyword>
<dbReference type="Pfam" id="PF00781">
    <property type="entry name" value="DAGK_cat"/>
    <property type="match status" value="1"/>
</dbReference>
<feature type="domain" description="DAGKc" evidence="9">
    <location>
        <begin position="16"/>
        <end position="156"/>
    </location>
</feature>
<dbReference type="SUPFAM" id="SSF111331">
    <property type="entry name" value="NAD kinase/diacylglycerol kinase-like"/>
    <property type="match status" value="1"/>
</dbReference>
<proteinExistence type="inferred from homology"/>
<keyword evidence="7" id="KW-0444">Lipid biosynthesis</keyword>
<evidence type="ECO:0000256" key="7">
    <source>
        <dbReference type="ARBA" id="ARBA00023209"/>
    </source>
</evidence>
<accession>A0ABN0ZFQ1</accession>
<organism evidence="10 11">
    <name type="scientific">Streptomyces olivaceiscleroticus</name>
    <dbReference type="NCBI Taxonomy" id="68245"/>
    <lineage>
        <taxon>Bacteria</taxon>
        <taxon>Bacillati</taxon>
        <taxon>Actinomycetota</taxon>
        <taxon>Actinomycetes</taxon>
        <taxon>Kitasatosporales</taxon>
        <taxon>Streptomycetaceae</taxon>
        <taxon>Streptomyces</taxon>
    </lineage>
</organism>
<keyword evidence="4" id="KW-0547">Nucleotide-binding</keyword>
<dbReference type="InterPro" id="IPR050187">
    <property type="entry name" value="Lipid_Phosphate_FormReg"/>
</dbReference>
<keyword evidence="3" id="KW-0808">Transferase</keyword>
<dbReference type="GO" id="GO:0016301">
    <property type="term" value="F:kinase activity"/>
    <property type="evidence" value="ECO:0007669"/>
    <property type="project" value="UniProtKB-KW"/>
</dbReference>
<evidence type="ECO:0000256" key="5">
    <source>
        <dbReference type="ARBA" id="ARBA00022777"/>
    </source>
</evidence>
<keyword evidence="8" id="KW-1208">Phospholipid metabolism</keyword>
<keyword evidence="7" id="KW-0443">Lipid metabolism</keyword>
<evidence type="ECO:0000256" key="8">
    <source>
        <dbReference type="ARBA" id="ARBA00023264"/>
    </source>
</evidence>
<evidence type="ECO:0000259" key="9">
    <source>
        <dbReference type="PROSITE" id="PS50146"/>
    </source>
</evidence>
<sequence length="337" mass="34803">MCCVRLLSVNSSNSSPCPPHALVVANPAAGGYSAELVGRLAARCRERLASVTVHRTTGRGDATAAVRRELAEGPAARRPSLVVAVGGDGTVHETAEGLRGLGDGAEAALLMIPGGSANSGYRTFWDDRPWEDALSMVLDGRATVRRVDLARLPEAGAHVLLGSCTGLGAQILAALRTARQAGTAPGAGRARYARLLAEAAADFRPYPGRVTVDGEVLAEGPTVLAAVGGGRYRAGQYLLLPRSEVDDGLLDVCVVGGRTDPALLPELARDARHLDLPDTAYGRGRRIVLERLDGQGLVLEHDGELCDGTGTTATFDVLPGALPVWAADSGAGEPGNG</sequence>
<evidence type="ECO:0000256" key="1">
    <source>
        <dbReference type="ARBA" id="ARBA00001946"/>
    </source>
</evidence>
<keyword evidence="5 10" id="KW-0418">Kinase</keyword>
<comment type="cofactor">
    <cofactor evidence="1">
        <name>Mg(2+)</name>
        <dbReference type="ChEBI" id="CHEBI:18420"/>
    </cofactor>
</comment>
<evidence type="ECO:0000256" key="4">
    <source>
        <dbReference type="ARBA" id="ARBA00022741"/>
    </source>
</evidence>
<keyword evidence="11" id="KW-1185">Reference proteome</keyword>
<keyword evidence="7" id="KW-0594">Phospholipid biosynthesis</keyword>
<dbReference type="InterPro" id="IPR017438">
    <property type="entry name" value="ATP-NAD_kinase_N"/>
</dbReference>
<dbReference type="SMART" id="SM00046">
    <property type="entry name" value="DAGKc"/>
    <property type="match status" value="1"/>
</dbReference>
<dbReference type="EMBL" id="BAAABY010000007">
    <property type="protein sequence ID" value="GAA0445850.1"/>
    <property type="molecule type" value="Genomic_DNA"/>
</dbReference>
<evidence type="ECO:0000256" key="2">
    <source>
        <dbReference type="ARBA" id="ARBA00005983"/>
    </source>
</evidence>
<evidence type="ECO:0000256" key="3">
    <source>
        <dbReference type="ARBA" id="ARBA00022679"/>
    </source>
</evidence>
<dbReference type="Gene3D" id="2.60.200.40">
    <property type="match status" value="1"/>
</dbReference>
<dbReference type="InterPro" id="IPR045540">
    <property type="entry name" value="YegS/DAGK_C"/>
</dbReference>
<protein>
    <submittedName>
        <fullName evidence="10">Diacylglycerol kinase family lipid kinase</fullName>
    </submittedName>
</protein>
<dbReference type="Pfam" id="PF19279">
    <property type="entry name" value="YegS_C"/>
    <property type="match status" value="1"/>
</dbReference>
<reference evidence="10 11" key="1">
    <citation type="journal article" date="2019" name="Int. J. Syst. Evol. Microbiol.">
        <title>The Global Catalogue of Microorganisms (GCM) 10K type strain sequencing project: providing services to taxonomists for standard genome sequencing and annotation.</title>
        <authorList>
            <consortium name="The Broad Institute Genomics Platform"/>
            <consortium name="The Broad Institute Genome Sequencing Center for Infectious Disease"/>
            <person name="Wu L."/>
            <person name="Ma J."/>
        </authorList>
    </citation>
    <scope>NUCLEOTIDE SEQUENCE [LARGE SCALE GENOMIC DNA]</scope>
    <source>
        <strain evidence="10 11">JCM 4805</strain>
    </source>
</reference>
<name>A0ABN0ZFQ1_9ACTN</name>
<evidence type="ECO:0000256" key="6">
    <source>
        <dbReference type="ARBA" id="ARBA00022840"/>
    </source>
</evidence>
<dbReference type="PANTHER" id="PTHR12358:SF106">
    <property type="entry name" value="LIPID KINASE YEGS"/>
    <property type="match status" value="1"/>
</dbReference>
<gene>
    <name evidence="10" type="ORF">GCM10010361_07060</name>
</gene>
<dbReference type="PROSITE" id="PS50146">
    <property type="entry name" value="DAGK"/>
    <property type="match status" value="1"/>
</dbReference>
<comment type="caution">
    <text evidence="10">The sequence shown here is derived from an EMBL/GenBank/DDBJ whole genome shotgun (WGS) entry which is preliminary data.</text>
</comment>
<comment type="similarity">
    <text evidence="2">Belongs to the diacylglycerol/lipid kinase family.</text>
</comment>
<evidence type="ECO:0000313" key="10">
    <source>
        <dbReference type="EMBL" id="GAA0445850.1"/>
    </source>
</evidence>
<dbReference type="PANTHER" id="PTHR12358">
    <property type="entry name" value="SPHINGOSINE KINASE"/>
    <property type="match status" value="1"/>
</dbReference>